<dbReference type="AlphaFoldDB" id="A0A8S1PC23"/>
<name>A0A8S1PC23_PARPR</name>
<dbReference type="Proteomes" id="UP000688137">
    <property type="component" value="Unassembled WGS sequence"/>
</dbReference>
<proteinExistence type="predicted"/>
<feature type="compositionally biased region" description="Polar residues" evidence="1">
    <location>
        <begin position="126"/>
        <end position="139"/>
    </location>
</feature>
<feature type="region of interest" description="Disordered" evidence="1">
    <location>
        <begin position="106"/>
        <end position="139"/>
    </location>
</feature>
<dbReference type="EMBL" id="CAJJDM010000115">
    <property type="protein sequence ID" value="CAD8100575.1"/>
    <property type="molecule type" value="Genomic_DNA"/>
</dbReference>
<comment type="caution">
    <text evidence="2">The sequence shown here is derived from an EMBL/GenBank/DDBJ whole genome shotgun (WGS) entry which is preliminary data.</text>
</comment>
<accession>A0A8S1PC23</accession>
<keyword evidence="3" id="KW-1185">Reference proteome</keyword>
<evidence type="ECO:0000313" key="2">
    <source>
        <dbReference type="EMBL" id="CAD8100575.1"/>
    </source>
</evidence>
<gene>
    <name evidence="2" type="ORF">PPRIM_AZ9-3.1.T1120184</name>
</gene>
<evidence type="ECO:0000256" key="1">
    <source>
        <dbReference type="SAM" id="MobiDB-lite"/>
    </source>
</evidence>
<protein>
    <submittedName>
        <fullName evidence="2">Uncharacterized protein</fullName>
    </submittedName>
</protein>
<reference evidence="2" key="1">
    <citation type="submission" date="2021-01" db="EMBL/GenBank/DDBJ databases">
        <authorList>
            <consortium name="Genoscope - CEA"/>
            <person name="William W."/>
        </authorList>
    </citation>
    <scope>NUCLEOTIDE SEQUENCE</scope>
</reference>
<sequence length="139" mass="16478">MFNNVILDEEDHLSVEHQVDYQRIQMARIFQKDQLHHKFESEEQTCFSHYKFYPQNYISIIYIYQSKQSIQDQKLHKFSFYCPRKTTYTEVQSLISSIFKVLISSGSSLESPQKPSLRYQKRGGKSRNSSVPSFTSFSQ</sequence>
<organism evidence="2 3">
    <name type="scientific">Paramecium primaurelia</name>
    <dbReference type="NCBI Taxonomy" id="5886"/>
    <lineage>
        <taxon>Eukaryota</taxon>
        <taxon>Sar</taxon>
        <taxon>Alveolata</taxon>
        <taxon>Ciliophora</taxon>
        <taxon>Intramacronucleata</taxon>
        <taxon>Oligohymenophorea</taxon>
        <taxon>Peniculida</taxon>
        <taxon>Parameciidae</taxon>
        <taxon>Paramecium</taxon>
    </lineage>
</organism>
<evidence type="ECO:0000313" key="3">
    <source>
        <dbReference type="Proteomes" id="UP000688137"/>
    </source>
</evidence>